<feature type="compositionally biased region" description="Basic and acidic residues" evidence="1">
    <location>
        <begin position="127"/>
        <end position="137"/>
    </location>
</feature>
<feature type="compositionally biased region" description="Low complexity" evidence="1">
    <location>
        <begin position="347"/>
        <end position="357"/>
    </location>
</feature>
<protein>
    <submittedName>
        <fullName evidence="2">Uncharacterized protein</fullName>
    </submittedName>
</protein>
<comment type="caution">
    <text evidence="2">The sequence shown here is derived from an EMBL/GenBank/DDBJ whole genome shotgun (WGS) entry which is preliminary data.</text>
</comment>
<dbReference type="Proteomes" id="UP000664203">
    <property type="component" value="Unassembled WGS sequence"/>
</dbReference>
<dbReference type="EMBL" id="CAJPDR010000049">
    <property type="protein sequence ID" value="CAF9911588.1"/>
    <property type="molecule type" value="Genomic_DNA"/>
</dbReference>
<keyword evidence="3" id="KW-1185">Reference proteome</keyword>
<organism evidence="2 3">
    <name type="scientific">Alectoria fallacina</name>
    <dbReference type="NCBI Taxonomy" id="1903189"/>
    <lineage>
        <taxon>Eukaryota</taxon>
        <taxon>Fungi</taxon>
        <taxon>Dikarya</taxon>
        <taxon>Ascomycota</taxon>
        <taxon>Pezizomycotina</taxon>
        <taxon>Lecanoromycetes</taxon>
        <taxon>OSLEUM clade</taxon>
        <taxon>Lecanoromycetidae</taxon>
        <taxon>Lecanorales</taxon>
        <taxon>Lecanorineae</taxon>
        <taxon>Parmeliaceae</taxon>
        <taxon>Alectoria</taxon>
    </lineage>
</organism>
<evidence type="ECO:0000256" key="1">
    <source>
        <dbReference type="SAM" id="MobiDB-lite"/>
    </source>
</evidence>
<proteinExistence type="predicted"/>
<feature type="compositionally biased region" description="Gly residues" evidence="1">
    <location>
        <begin position="101"/>
        <end position="111"/>
    </location>
</feature>
<dbReference type="AlphaFoldDB" id="A0A8H3IAW8"/>
<name>A0A8H3IAW8_9LECA</name>
<feature type="region of interest" description="Disordered" evidence="1">
    <location>
        <begin position="81"/>
        <end position="274"/>
    </location>
</feature>
<gene>
    <name evidence="2" type="ORF">ALECFALPRED_007404</name>
</gene>
<feature type="compositionally biased region" description="Polar residues" evidence="1">
    <location>
        <begin position="168"/>
        <end position="186"/>
    </location>
</feature>
<evidence type="ECO:0000313" key="3">
    <source>
        <dbReference type="Proteomes" id="UP000664203"/>
    </source>
</evidence>
<accession>A0A8H3IAW8</accession>
<feature type="region of interest" description="Disordered" evidence="1">
    <location>
        <begin position="310"/>
        <end position="400"/>
    </location>
</feature>
<feature type="compositionally biased region" description="Polar residues" evidence="1">
    <location>
        <begin position="247"/>
        <end position="260"/>
    </location>
</feature>
<reference evidence="2" key="1">
    <citation type="submission" date="2021-03" db="EMBL/GenBank/DDBJ databases">
        <authorList>
            <person name="Tagirdzhanova G."/>
        </authorList>
    </citation>
    <scope>NUCLEOTIDE SEQUENCE</scope>
</reference>
<dbReference type="OrthoDB" id="10441468at2759"/>
<feature type="compositionally biased region" description="Polar residues" evidence="1">
    <location>
        <begin position="358"/>
        <end position="384"/>
    </location>
</feature>
<evidence type="ECO:0000313" key="2">
    <source>
        <dbReference type="EMBL" id="CAF9911588.1"/>
    </source>
</evidence>
<sequence>MKNISYVTPSPTEPIMPLYRQISNLLTSTIARDILFVLGLQWDRKELFDFFVKTIVSESTFKLQEVTQILIISIKSHADQSQRDRDISKMSRMGPAPGRNLDGGGNDGLGCGQWISDPHLNFTANGDRQRPSDRTESDSGSSSGGRQAVGGHGSQRRHPRLAIPLPSPGTSSELRFSQNSDDSTPLSPEDERTSAVQRFKKPVPKVVHPACLTPGHCDSSQEINRDQREPSYASVSQSASVKAPDAETSTLASATSQLFHTSERAGSRTDVSQDEGFGLLTQEEDAAMRGEVILRGDGYRLLDAQRHPEISHVAHPARQPATAASKVPERFTRSGWQTQNRRGIRAQTPPQTPGQTPSDGSASISSIKPQPTTSSAPNSPGTTLSSASFSFPPPSPPPRVSCDVVERNSFEAATQFYFFAENVGRGDIDDIEHFVALDRDCEAELGARRLSLMWQEWCEWRERLGEVGKWTVGF</sequence>